<accession>A0A5Q4ZQZ3</accession>
<evidence type="ECO:0000313" key="1">
    <source>
        <dbReference type="EMBL" id="VVD31130.1"/>
    </source>
</evidence>
<keyword evidence="1" id="KW-0614">Plasmid</keyword>
<reference evidence="1 2" key="1">
    <citation type="submission" date="2019-08" db="EMBL/GenBank/DDBJ databases">
        <authorList>
            <person name="Herpell B J."/>
        </authorList>
    </citation>
    <scope>NUCLEOTIDE SEQUENCE [LARGE SCALE GENOMIC DNA]</scope>
    <source>
        <strain evidence="2">Msb3</strain>
        <plasmid evidence="1 2">pII</plasmid>
    </source>
</reference>
<dbReference type="AlphaFoldDB" id="A0A5Q4ZQZ3"/>
<dbReference type="EMBL" id="LR699556">
    <property type="protein sequence ID" value="VVD31130.1"/>
    <property type="molecule type" value="Genomic_DNA"/>
</dbReference>
<sequence>MDNIMGYGQGTGYAASVIYSMSVTAGIDQNGAQGCTTACSFAAVVLGIDRSLELDSNYGPISLGAYWGYSD</sequence>
<evidence type="ECO:0000313" key="2">
    <source>
        <dbReference type="Proteomes" id="UP000325811"/>
    </source>
</evidence>
<organism evidence="1 2">
    <name type="scientific">Paraburkholderia dioscoreae</name>
    <dbReference type="NCBI Taxonomy" id="2604047"/>
    <lineage>
        <taxon>Bacteria</taxon>
        <taxon>Pseudomonadati</taxon>
        <taxon>Pseudomonadota</taxon>
        <taxon>Betaproteobacteria</taxon>
        <taxon>Burkholderiales</taxon>
        <taxon>Burkholderiaceae</taxon>
        <taxon>Paraburkholderia</taxon>
    </lineage>
</organism>
<keyword evidence="2" id="KW-1185">Reference proteome</keyword>
<proteinExistence type="predicted"/>
<gene>
    <name evidence="1" type="ORF">PDMSB3_0006</name>
</gene>
<dbReference type="KEGG" id="pdio:PDMSB3_0006.3"/>
<geneLocation type="plasmid" evidence="1 2">
    <name>pII</name>
</geneLocation>
<name>A0A5Q4ZQZ3_9BURK</name>
<protein>
    <submittedName>
        <fullName evidence="1">Uncharacterized protein</fullName>
    </submittedName>
</protein>
<dbReference type="Proteomes" id="UP000325811">
    <property type="component" value="Plasmid pII"/>
</dbReference>